<dbReference type="SMART" id="SM00256">
    <property type="entry name" value="FBOX"/>
    <property type="match status" value="1"/>
</dbReference>
<dbReference type="PANTHER" id="PTHR31900:SF34">
    <property type="entry name" value="EMB|CAB62440.1-RELATED"/>
    <property type="match status" value="1"/>
</dbReference>
<dbReference type="Proteomes" id="UP000233837">
    <property type="component" value="Unassembled WGS sequence"/>
</dbReference>
<evidence type="ECO:0000259" key="1">
    <source>
        <dbReference type="PROSITE" id="PS50181"/>
    </source>
</evidence>
<dbReference type="Gene3D" id="3.80.10.10">
    <property type="entry name" value="Ribonuclease Inhibitor"/>
    <property type="match status" value="1"/>
</dbReference>
<sequence length="500" mass="58340">MEGHAQKQRLFHGEDQVNGEDRISALPDSLIHHILSFLPADEIMKTSLLSQRWKDLWTSVHSLDFSVAISMEEEYFMFRFLCKYLTNYKGSKLFKFRANFYYKEAKDLFVDFLLFFVKMHSIEELDLHLSARFWDYFNGRNLKNYTVKLQSCLFDCRELRVLRLSCFDLKEHACIRFRYLKVLDLRLANFEYLDTSGCPLLEDLRLVDCNFMSTLNLHAPNTKLRNLKIVDSNTEWGEGGRIIRAPHVLFIDITGDLRPSYDMKDLSSVIRVRLDFSEMLDIIQSPESYDAFMMLMNLIVNVSHAKTLKLCRSCITVLSYVKELKWDIPHFATSCLEVESIFNERELVGLANILGSAPCLEFLTLNIGYKSSWCSWKKYKNYPRSETWELVEIVLPTFLCTVKTITINNLFRNIHISYGIESANTVDEILEVIDEEIKLVKYLLKISNMLKKMVIIISHETTLLYSTSDFLTSITRKLLHLPRTSLNAEINVSYGKPQQV</sequence>
<dbReference type="OrthoDB" id="677997at2759"/>
<dbReference type="Pfam" id="PF00646">
    <property type="entry name" value="F-box"/>
    <property type="match status" value="1"/>
</dbReference>
<keyword evidence="3" id="KW-1185">Reference proteome</keyword>
<protein>
    <submittedName>
        <fullName evidence="2">F-box/LRR-repeat protein</fullName>
    </submittedName>
</protein>
<feature type="domain" description="F-box" evidence="1">
    <location>
        <begin position="20"/>
        <end position="68"/>
    </location>
</feature>
<gene>
    <name evidence="2" type="ORF">MA16_Dca019583</name>
</gene>
<dbReference type="PROSITE" id="PS50181">
    <property type="entry name" value="FBOX"/>
    <property type="match status" value="1"/>
</dbReference>
<dbReference type="EMBL" id="KZ502183">
    <property type="protein sequence ID" value="PKU82554.1"/>
    <property type="molecule type" value="Genomic_DNA"/>
</dbReference>
<organism evidence="2 3">
    <name type="scientific">Dendrobium catenatum</name>
    <dbReference type="NCBI Taxonomy" id="906689"/>
    <lineage>
        <taxon>Eukaryota</taxon>
        <taxon>Viridiplantae</taxon>
        <taxon>Streptophyta</taxon>
        <taxon>Embryophyta</taxon>
        <taxon>Tracheophyta</taxon>
        <taxon>Spermatophyta</taxon>
        <taxon>Magnoliopsida</taxon>
        <taxon>Liliopsida</taxon>
        <taxon>Asparagales</taxon>
        <taxon>Orchidaceae</taxon>
        <taxon>Epidendroideae</taxon>
        <taxon>Malaxideae</taxon>
        <taxon>Dendrobiinae</taxon>
        <taxon>Dendrobium</taxon>
    </lineage>
</organism>
<dbReference type="CDD" id="cd22160">
    <property type="entry name" value="F-box_AtFBL13-like"/>
    <property type="match status" value="1"/>
</dbReference>
<reference evidence="2 3" key="1">
    <citation type="journal article" date="2016" name="Sci. Rep.">
        <title>The Dendrobium catenatum Lindl. genome sequence provides insights into polysaccharide synthase, floral development and adaptive evolution.</title>
        <authorList>
            <person name="Zhang G.Q."/>
            <person name="Xu Q."/>
            <person name="Bian C."/>
            <person name="Tsai W.C."/>
            <person name="Yeh C.M."/>
            <person name="Liu K.W."/>
            <person name="Yoshida K."/>
            <person name="Zhang L.S."/>
            <person name="Chang S.B."/>
            <person name="Chen F."/>
            <person name="Shi Y."/>
            <person name="Su Y.Y."/>
            <person name="Zhang Y.Q."/>
            <person name="Chen L.J."/>
            <person name="Yin Y."/>
            <person name="Lin M."/>
            <person name="Huang H."/>
            <person name="Deng H."/>
            <person name="Wang Z.W."/>
            <person name="Zhu S.L."/>
            <person name="Zhao X."/>
            <person name="Deng C."/>
            <person name="Niu S.C."/>
            <person name="Huang J."/>
            <person name="Wang M."/>
            <person name="Liu G.H."/>
            <person name="Yang H.J."/>
            <person name="Xiao X.J."/>
            <person name="Hsiao Y.Y."/>
            <person name="Wu W.L."/>
            <person name="Chen Y.Y."/>
            <person name="Mitsuda N."/>
            <person name="Ohme-Takagi M."/>
            <person name="Luo Y.B."/>
            <person name="Van de Peer Y."/>
            <person name="Liu Z.J."/>
        </authorList>
    </citation>
    <scope>NUCLEOTIDE SEQUENCE [LARGE SCALE GENOMIC DNA]</scope>
    <source>
        <tissue evidence="2">The whole plant</tissue>
    </source>
</reference>
<dbReference type="InterPro" id="IPR032675">
    <property type="entry name" value="LRR_dom_sf"/>
</dbReference>
<dbReference type="Gene3D" id="1.20.1280.50">
    <property type="match status" value="1"/>
</dbReference>
<proteinExistence type="predicted"/>
<dbReference type="InterPro" id="IPR053781">
    <property type="entry name" value="F-box_AtFBL13-like"/>
</dbReference>
<dbReference type="InterPro" id="IPR036047">
    <property type="entry name" value="F-box-like_dom_sf"/>
</dbReference>
<reference evidence="2 3" key="2">
    <citation type="journal article" date="2017" name="Nature">
        <title>The Apostasia genome and the evolution of orchids.</title>
        <authorList>
            <person name="Zhang G.Q."/>
            <person name="Liu K.W."/>
            <person name="Li Z."/>
            <person name="Lohaus R."/>
            <person name="Hsiao Y.Y."/>
            <person name="Niu S.C."/>
            <person name="Wang J.Y."/>
            <person name="Lin Y.C."/>
            <person name="Xu Q."/>
            <person name="Chen L.J."/>
            <person name="Yoshida K."/>
            <person name="Fujiwara S."/>
            <person name="Wang Z.W."/>
            <person name="Zhang Y.Q."/>
            <person name="Mitsuda N."/>
            <person name="Wang M."/>
            <person name="Liu G.H."/>
            <person name="Pecoraro L."/>
            <person name="Huang H.X."/>
            <person name="Xiao X.J."/>
            <person name="Lin M."/>
            <person name="Wu X.Y."/>
            <person name="Wu W.L."/>
            <person name="Chen Y.Y."/>
            <person name="Chang S.B."/>
            <person name="Sakamoto S."/>
            <person name="Ohme-Takagi M."/>
            <person name="Yagi M."/>
            <person name="Zeng S.J."/>
            <person name="Shen C.Y."/>
            <person name="Yeh C.M."/>
            <person name="Luo Y.B."/>
            <person name="Tsai W.C."/>
            <person name="Van de Peer Y."/>
            <person name="Liu Z.J."/>
        </authorList>
    </citation>
    <scope>NUCLEOTIDE SEQUENCE [LARGE SCALE GENOMIC DNA]</scope>
    <source>
        <tissue evidence="2">The whole plant</tissue>
    </source>
</reference>
<evidence type="ECO:0000313" key="3">
    <source>
        <dbReference type="Proteomes" id="UP000233837"/>
    </source>
</evidence>
<dbReference type="SUPFAM" id="SSF81383">
    <property type="entry name" value="F-box domain"/>
    <property type="match status" value="1"/>
</dbReference>
<dbReference type="InterPro" id="IPR050232">
    <property type="entry name" value="FBL13/AtMIF1-like"/>
</dbReference>
<name>A0A2I0X3Q6_9ASPA</name>
<dbReference type="SUPFAM" id="SSF52047">
    <property type="entry name" value="RNI-like"/>
    <property type="match status" value="1"/>
</dbReference>
<dbReference type="InterPro" id="IPR001810">
    <property type="entry name" value="F-box_dom"/>
</dbReference>
<dbReference type="AlphaFoldDB" id="A0A2I0X3Q6"/>
<accession>A0A2I0X3Q6</accession>
<dbReference type="PANTHER" id="PTHR31900">
    <property type="entry name" value="F-BOX/RNI SUPERFAMILY PROTEIN-RELATED"/>
    <property type="match status" value="1"/>
</dbReference>
<evidence type="ECO:0000313" key="2">
    <source>
        <dbReference type="EMBL" id="PKU82554.1"/>
    </source>
</evidence>